<dbReference type="OrthoDB" id="6681382at2"/>
<comment type="caution">
    <text evidence="1">The sequence shown here is derived from an EMBL/GenBank/DDBJ whole genome shotgun (WGS) entry which is preliminary data.</text>
</comment>
<dbReference type="Gene3D" id="2.60.120.620">
    <property type="entry name" value="q2cbj1_9rhob like domain"/>
    <property type="match status" value="1"/>
</dbReference>
<evidence type="ECO:0000313" key="1">
    <source>
        <dbReference type="EMBL" id="RQW63389.1"/>
    </source>
</evidence>
<sequence length="219" mass="25106">MITTEHDNTLHLTHLSQSAVRELAPSFEQLPHTEHADGKFRLRRYSVIRFVDQQVVPTEKHDFTQSETYNHYQGGVKRNFEPLLNRTIESKGLKELCELFVELNHLPNGQEIEIHQMRIAPVFDETPVSPEGVHQDGFDCIAMIGINRQNVVGGELMIYQGNHDAPFYRKVLDDGEIAMLADHELWHNASPIRAVKNDGEGHMDVFVMTANRNRALYHS</sequence>
<dbReference type="GO" id="GO:0051213">
    <property type="term" value="F:dioxygenase activity"/>
    <property type="evidence" value="ECO:0007669"/>
    <property type="project" value="InterPro"/>
</dbReference>
<dbReference type="AlphaFoldDB" id="A0A3N9TGT3"/>
<proteinExistence type="predicted"/>
<protein>
    <submittedName>
        <fullName evidence="1">Agglutination protein</fullName>
    </submittedName>
</protein>
<name>A0A3N9TGT3_9VIBR</name>
<gene>
    <name evidence="1" type="ORF">EES38_09070</name>
</gene>
<keyword evidence="2" id="KW-1185">Reference proteome</keyword>
<dbReference type="InterPro" id="IPR018724">
    <property type="entry name" value="2OG-Fe_dioxygenase"/>
</dbReference>
<dbReference type="Pfam" id="PF10014">
    <property type="entry name" value="2OG-Fe_Oxy_2"/>
    <property type="match status" value="1"/>
</dbReference>
<organism evidence="1 2">
    <name type="scientific">Vibrio viridaestus</name>
    <dbReference type="NCBI Taxonomy" id="2487322"/>
    <lineage>
        <taxon>Bacteria</taxon>
        <taxon>Pseudomonadati</taxon>
        <taxon>Pseudomonadota</taxon>
        <taxon>Gammaproteobacteria</taxon>
        <taxon>Vibrionales</taxon>
        <taxon>Vibrionaceae</taxon>
        <taxon>Vibrio</taxon>
    </lineage>
</organism>
<dbReference type="Proteomes" id="UP000281112">
    <property type="component" value="Unassembled WGS sequence"/>
</dbReference>
<reference evidence="1 2" key="1">
    <citation type="submission" date="2018-11" db="EMBL/GenBank/DDBJ databases">
        <title>Vibrio LJC006 sp. nov., isolated from seawater during the bloom of the enteromorpha.</title>
        <authorList>
            <person name="Liang J."/>
        </authorList>
    </citation>
    <scope>NUCLEOTIDE SEQUENCE [LARGE SCALE GENOMIC DNA]</scope>
    <source>
        <strain evidence="1 2">LJC006</strain>
    </source>
</reference>
<dbReference type="EMBL" id="RJVQ01000003">
    <property type="protein sequence ID" value="RQW63389.1"/>
    <property type="molecule type" value="Genomic_DNA"/>
</dbReference>
<accession>A0A3N9TGT3</accession>
<evidence type="ECO:0000313" key="2">
    <source>
        <dbReference type="Proteomes" id="UP000281112"/>
    </source>
</evidence>